<sequence length="435" mass="48047">MVQVMNILNSSVQVKNDGKTPSKKSSDFKDIIKNIKNSAIKSDGKNLDDNMSLDDKQISDIISMILNLISNNLHLNVSANQDNLESLKESILNQLNTIIASQNESKINLNKLAEIITKTLNDKYNLNIDANEVLNVLKNVDLSKMGSDVITLNVNSTTKNDAIDKSNQSLGDDGGQKQLATISYSGSVKSSVNAYDAKTVADTKVETKNGNLSQNENQSQNDDLNGTQKDANLEISNKLFSKKADDAYQQINDSKSIETKVDNLIAFNTVQSKQAVALEGNTDSKNSVQINDIIDQIVKNVNITKTDTESNIKIQLKPDFLGNLEINIKSVDGSLTANILTDNEKVKHQIEANLNILNNQLESKGIKIDSFNVSIDRNMQFASQYSGQEDSSQRYKSPNNSKVRINYEDYDDAELQTQTYSTLNSISNDHVDVVV</sequence>
<gene>
    <name evidence="3" type="ordered locus">Tsac_1787</name>
</gene>
<evidence type="ECO:0000313" key="4">
    <source>
        <dbReference type="Proteomes" id="UP000006178"/>
    </source>
</evidence>
<keyword evidence="3" id="KW-0282">Flagellum</keyword>
<evidence type="ECO:0000256" key="1">
    <source>
        <dbReference type="SAM" id="MobiDB-lite"/>
    </source>
</evidence>
<dbReference type="eggNOG" id="COG3144">
    <property type="taxonomic scope" value="Bacteria"/>
</dbReference>
<dbReference type="BioCyc" id="TSAC1094508:GLMA-1814-MONOMER"/>
<dbReference type="KEGG" id="tsh:Tsac_1787"/>
<dbReference type="STRING" id="1094508.Tsac_1787"/>
<accession>I3VW98</accession>
<dbReference type="CDD" id="cd17470">
    <property type="entry name" value="T3SS_Flik_C"/>
    <property type="match status" value="1"/>
</dbReference>
<dbReference type="AlphaFoldDB" id="I3VW98"/>
<dbReference type="PATRIC" id="fig|1094508.3.peg.1811"/>
<dbReference type="Proteomes" id="UP000006178">
    <property type="component" value="Chromosome"/>
</dbReference>
<feature type="region of interest" description="Disordered" evidence="1">
    <location>
        <begin position="206"/>
        <end position="228"/>
    </location>
</feature>
<dbReference type="Gene3D" id="3.30.750.140">
    <property type="match status" value="1"/>
</dbReference>
<name>I3VW98_THESW</name>
<protein>
    <submittedName>
        <fullName evidence="3">Flagellar hook-length control protein</fullName>
    </submittedName>
</protein>
<dbReference type="EMBL" id="CP003184">
    <property type="protein sequence ID" value="AFK86793.1"/>
    <property type="molecule type" value="Genomic_DNA"/>
</dbReference>
<feature type="compositionally biased region" description="Polar residues" evidence="1">
    <location>
        <begin position="208"/>
        <end position="228"/>
    </location>
</feature>
<dbReference type="RefSeq" id="WP_014758650.1">
    <property type="nucleotide sequence ID" value="NC_017992.1"/>
</dbReference>
<feature type="domain" description="Flagellar hook-length control protein-like C-terminal" evidence="2">
    <location>
        <begin position="303"/>
        <end position="380"/>
    </location>
</feature>
<proteinExistence type="predicted"/>
<keyword evidence="3" id="KW-0969">Cilium</keyword>
<dbReference type="InterPro" id="IPR038610">
    <property type="entry name" value="FliK-like_C_sf"/>
</dbReference>
<dbReference type="InterPro" id="IPR021136">
    <property type="entry name" value="Flagellar_hook_control-like_C"/>
</dbReference>
<evidence type="ECO:0000313" key="3">
    <source>
        <dbReference type="EMBL" id="AFK86793.1"/>
    </source>
</evidence>
<organism evidence="3 4">
    <name type="scientific">Thermoanaerobacterium saccharolyticum (strain DSM 8691 / JW/SL-YS485)</name>
    <dbReference type="NCBI Taxonomy" id="1094508"/>
    <lineage>
        <taxon>Bacteria</taxon>
        <taxon>Bacillati</taxon>
        <taxon>Bacillota</taxon>
        <taxon>Clostridia</taxon>
        <taxon>Thermoanaerobacterales</taxon>
        <taxon>Thermoanaerobacteraceae</taxon>
        <taxon>Thermoanaerobacterium</taxon>
    </lineage>
</organism>
<dbReference type="Pfam" id="PF02120">
    <property type="entry name" value="Flg_hook"/>
    <property type="match status" value="1"/>
</dbReference>
<keyword evidence="3" id="KW-0966">Cell projection</keyword>
<evidence type="ECO:0000259" key="2">
    <source>
        <dbReference type="Pfam" id="PF02120"/>
    </source>
</evidence>
<keyword evidence="4" id="KW-1185">Reference proteome</keyword>
<reference evidence="3 4" key="1">
    <citation type="journal article" date="2014" name="Appl. Environ. Microbiol.">
        <title>Profile of Secreted Hydrolases, Associated Proteins, and SlpA in Thermoanaerobacterium saccharolyticum during the Degradation of Hemicellulose.</title>
        <authorList>
            <person name="Currie D.H."/>
            <person name="Guss A.M."/>
            <person name="Herring C.D."/>
            <person name="Giannone R.J."/>
            <person name="Johnson C.M."/>
            <person name="Lankford P.K."/>
            <person name="Brown S.D."/>
            <person name="Hettich R.L."/>
            <person name="Lynd L.R."/>
        </authorList>
    </citation>
    <scope>NUCLEOTIDE SEQUENCE [LARGE SCALE GENOMIC DNA]</scope>
    <source>
        <strain evidence="4">DSM 8691 / JW/SL-YS485</strain>
    </source>
</reference>